<evidence type="ECO:0000313" key="2">
    <source>
        <dbReference type="Proteomes" id="UP000314986"/>
    </source>
</evidence>
<dbReference type="Proteomes" id="UP000314986">
    <property type="component" value="Unassembled WGS sequence"/>
</dbReference>
<dbReference type="AlphaFoldDB" id="A0A4W3JB62"/>
<sequence length="150" mass="16827">MAESLNKYFASVFMLEDTKNLPEIVGNQETNVSEELKEINISKVIVLEKLMGLKSNKSPGPDGLHTRVLKEVAAEIVDALLLIFQNFLDFGTVPDDWMIANITLLFKKGGRQKMGNHRSISLTMVVAKILESIIRNVILGHLEIIEHIQD</sequence>
<reference evidence="2" key="3">
    <citation type="journal article" date="2014" name="Nature">
        <title>Elephant shark genome provides unique insights into gnathostome evolution.</title>
        <authorList>
            <consortium name="International Elephant Shark Genome Sequencing Consortium"/>
            <person name="Venkatesh B."/>
            <person name="Lee A.P."/>
            <person name="Ravi V."/>
            <person name="Maurya A.K."/>
            <person name="Lian M.M."/>
            <person name="Swann J.B."/>
            <person name="Ohta Y."/>
            <person name="Flajnik M.F."/>
            <person name="Sutoh Y."/>
            <person name="Kasahara M."/>
            <person name="Hoon S."/>
            <person name="Gangu V."/>
            <person name="Roy S.W."/>
            <person name="Irimia M."/>
            <person name="Korzh V."/>
            <person name="Kondrychyn I."/>
            <person name="Lim Z.W."/>
            <person name="Tay B.H."/>
            <person name="Tohari S."/>
            <person name="Kong K.W."/>
            <person name="Ho S."/>
            <person name="Lorente-Galdos B."/>
            <person name="Quilez J."/>
            <person name="Marques-Bonet T."/>
            <person name="Raney B.J."/>
            <person name="Ingham P.W."/>
            <person name="Tay A."/>
            <person name="Hillier L.W."/>
            <person name="Minx P."/>
            <person name="Boehm T."/>
            <person name="Wilson R.K."/>
            <person name="Brenner S."/>
            <person name="Warren W.C."/>
        </authorList>
    </citation>
    <scope>NUCLEOTIDE SEQUENCE [LARGE SCALE GENOMIC DNA]</scope>
</reference>
<protein>
    <recommendedName>
        <fullName evidence="3">Reverse transcriptase domain-containing protein</fullName>
    </recommendedName>
</protein>
<reference evidence="2" key="2">
    <citation type="journal article" date="2007" name="PLoS Biol.">
        <title>Survey sequencing and comparative analysis of the elephant shark (Callorhinchus milii) genome.</title>
        <authorList>
            <person name="Venkatesh B."/>
            <person name="Kirkness E.F."/>
            <person name="Loh Y.H."/>
            <person name="Halpern A.L."/>
            <person name="Lee A.P."/>
            <person name="Johnson J."/>
            <person name="Dandona N."/>
            <person name="Viswanathan L.D."/>
            <person name="Tay A."/>
            <person name="Venter J.C."/>
            <person name="Strausberg R.L."/>
            <person name="Brenner S."/>
        </authorList>
    </citation>
    <scope>NUCLEOTIDE SEQUENCE [LARGE SCALE GENOMIC DNA]</scope>
</reference>
<proteinExistence type="predicted"/>
<dbReference type="PANTHER" id="PTHR33395:SF22">
    <property type="entry name" value="REVERSE TRANSCRIPTASE DOMAIN-CONTAINING PROTEIN"/>
    <property type="match status" value="1"/>
</dbReference>
<reference evidence="1" key="4">
    <citation type="submission" date="2025-08" db="UniProtKB">
        <authorList>
            <consortium name="Ensembl"/>
        </authorList>
    </citation>
    <scope>IDENTIFICATION</scope>
</reference>
<reference evidence="2" key="1">
    <citation type="journal article" date="2006" name="Science">
        <title>Ancient noncoding elements conserved in the human genome.</title>
        <authorList>
            <person name="Venkatesh B."/>
            <person name="Kirkness E.F."/>
            <person name="Loh Y.H."/>
            <person name="Halpern A.L."/>
            <person name="Lee A.P."/>
            <person name="Johnson J."/>
            <person name="Dandona N."/>
            <person name="Viswanathan L.D."/>
            <person name="Tay A."/>
            <person name="Venter J.C."/>
            <person name="Strausberg R.L."/>
            <person name="Brenner S."/>
        </authorList>
    </citation>
    <scope>NUCLEOTIDE SEQUENCE [LARGE SCALE GENOMIC DNA]</scope>
</reference>
<dbReference type="InParanoid" id="A0A4W3JB62"/>
<dbReference type="Ensembl" id="ENSCMIT00000040032.1">
    <property type="protein sequence ID" value="ENSCMIP00000039462.1"/>
    <property type="gene ID" value="ENSCMIG00000016541.1"/>
</dbReference>
<dbReference type="PANTHER" id="PTHR33395">
    <property type="entry name" value="TRANSCRIPTASE, PUTATIVE-RELATED-RELATED"/>
    <property type="match status" value="1"/>
</dbReference>
<evidence type="ECO:0000313" key="1">
    <source>
        <dbReference type="Ensembl" id="ENSCMIP00000039462.1"/>
    </source>
</evidence>
<dbReference type="GeneTree" id="ENSGT01150000286902"/>
<dbReference type="OMA" id="KKACITN"/>
<name>A0A4W3JB62_CALMI</name>
<organism evidence="1 2">
    <name type="scientific">Callorhinchus milii</name>
    <name type="common">Ghost shark</name>
    <dbReference type="NCBI Taxonomy" id="7868"/>
    <lineage>
        <taxon>Eukaryota</taxon>
        <taxon>Metazoa</taxon>
        <taxon>Chordata</taxon>
        <taxon>Craniata</taxon>
        <taxon>Vertebrata</taxon>
        <taxon>Chondrichthyes</taxon>
        <taxon>Holocephali</taxon>
        <taxon>Chimaeriformes</taxon>
        <taxon>Callorhinchidae</taxon>
        <taxon>Callorhinchus</taxon>
    </lineage>
</organism>
<dbReference type="STRING" id="7868.ENSCMIP00000039462"/>
<evidence type="ECO:0008006" key="3">
    <source>
        <dbReference type="Google" id="ProtNLM"/>
    </source>
</evidence>
<keyword evidence="2" id="KW-1185">Reference proteome</keyword>
<reference evidence="1" key="5">
    <citation type="submission" date="2025-09" db="UniProtKB">
        <authorList>
            <consortium name="Ensembl"/>
        </authorList>
    </citation>
    <scope>IDENTIFICATION</scope>
</reference>
<accession>A0A4W3JB62</accession>